<dbReference type="PANTHER" id="PTHR32294:SF0">
    <property type="entry name" value="DNA POLYMERASE III SUBUNIT ALPHA"/>
    <property type="match status" value="1"/>
</dbReference>
<dbReference type="GO" id="GO:0006260">
    <property type="term" value="P:DNA replication"/>
    <property type="evidence" value="ECO:0007669"/>
    <property type="project" value="UniProtKB-KW"/>
</dbReference>
<comment type="catalytic activity">
    <reaction evidence="8">
        <text>DNA(n) + a 2'-deoxyribonucleoside 5'-triphosphate = DNA(n+1) + diphosphate</text>
        <dbReference type="Rhea" id="RHEA:22508"/>
        <dbReference type="Rhea" id="RHEA-COMP:17339"/>
        <dbReference type="Rhea" id="RHEA-COMP:17340"/>
        <dbReference type="ChEBI" id="CHEBI:33019"/>
        <dbReference type="ChEBI" id="CHEBI:61560"/>
        <dbReference type="ChEBI" id="CHEBI:173112"/>
        <dbReference type="EC" id="2.7.7.7"/>
    </reaction>
</comment>
<dbReference type="Pfam" id="PF17657">
    <property type="entry name" value="DNA_pol3_finger"/>
    <property type="match status" value="1"/>
</dbReference>
<evidence type="ECO:0000256" key="2">
    <source>
        <dbReference type="ARBA" id="ARBA00012417"/>
    </source>
</evidence>
<feature type="domain" description="Polymerase/histidinol phosphatase N-terminal" evidence="9">
    <location>
        <begin position="4"/>
        <end position="71"/>
    </location>
</feature>
<dbReference type="GO" id="GO:0003887">
    <property type="term" value="F:DNA-directed DNA polymerase activity"/>
    <property type="evidence" value="ECO:0007669"/>
    <property type="project" value="UniProtKB-KW"/>
</dbReference>
<dbReference type="SUPFAM" id="SSF89550">
    <property type="entry name" value="PHP domain-like"/>
    <property type="match status" value="1"/>
</dbReference>
<organism evidence="10">
    <name type="scientific">Candidatus Atribacter allofermentans</name>
    <dbReference type="NCBI Taxonomy" id="1852833"/>
    <lineage>
        <taxon>Bacteria</taxon>
        <taxon>Pseudomonadati</taxon>
        <taxon>Atribacterota</taxon>
        <taxon>Atribacteria</taxon>
        <taxon>Atribacterales</taxon>
        <taxon>Atribacteraceae</taxon>
        <taxon>Atribacter</taxon>
    </lineage>
</organism>
<dbReference type="CDD" id="cd04485">
    <property type="entry name" value="DnaE_OBF"/>
    <property type="match status" value="1"/>
</dbReference>
<dbReference type="InterPro" id="IPR012340">
    <property type="entry name" value="NA-bd_OB-fold"/>
</dbReference>
<keyword evidence="4 10" id="KW-0808">Transferase</keyword>
<dbReference type="GO" id="GO:0008408">
    <property type="term" value="F:3'-5' exonuclease activity"/>
    <property type="evidence" value="ECO:0007669"/>
    <property type="project" value="InterPro"/>
</dbReference>
<dbReference type="InterPro" id="IPR011708">
    <property type="entry name" value="DNA_pol3_alpha_NTPase_dom"/>
</dbReference>
<keyword evidence="5 10" id="KW-0548">Nucleotidyltransferase</keyword>
<sequence>MNFTHLHLHTEYSLLDGSIRIQELLQKARETGMESIAITDHGVMYGVIDFYKQAQNAGIKPIIGCEAYIAPGSRFEKTITKGEENAFHLVLLARNQTGYQNLVKLVSLGFLEGFYYKPRIDRALLQEHSEGLIALSACLAGEIPSLILAGKQKEAENLAAEYRELFGSDSFYLELQENKIPEQTQVNRALIQIGKKLNIPFVATNDSHYLNQEDARVHEIILAIQTATNLNDPKRLRFPTQEFFLKTPEEMIRDFSSVPEAIENTQRIAESCEVKLELGQVLLPEFSVPEGFDVPGYLRHLCLEGLQHRYGDPPPEKVRNQLEYELTVINNMGYDAYFLIVWDFVKYSREKGIMVGPGRGSAAGSLVSYSLGITNIDPLRYGLLFERFLNPERISMPDIDIDFCFERRGEVIDYVSNKYGHTHVAQIITFGRMMARGAVRDVGRALGWSYGEVDKIAKLIPGAPGVTLERAIDTNTELKKLVKNDSNVAQLLEIAQRIEGLCRHASMHAAGVVISHKPLTEYVPLQKMSNNEIVTQFDMDTLGELGLLKMDFLGLRTLTVIERTLNIIKKTAQKEINLDTIALDDQETYELLGRGETTGVFQLESSGMKELLKRFHPTVIEELTALLALYRPGPLGSGMIDDFIKRKHGKVKVTYPHPSLEEILKETYGVILYQEQVMKIASELAGFTLGQADILRRAMGKKKADVMEQQRDRFIQGAKEKGHDPKTAAEIFDLIEYFAGYGFNKSHSAAYAFISYQTAYLKAHYPTEYLTACLTSIQEDTDKIAKFIMEARRLSIKILPPDVNESLANFTVVGEKKIRFGLAAIKNVGENAVNEILTRRKEARFQNIFDFMERVDQRVINKRVVESLIKAGAFDSLHHNRNQLFSSLEEIIHFYAKRKKRNQPQQATLFGDLKPIMQETLTLKEVSEFRTRDLLAMEKEIIGLYISDHPVRNALASYTFLNVIPFEQVQMMKEKAAVRIMGAIVESRRITTKTGKDMYFVTLEDETGTLETIFFPKIAEKLQNILEKENVLCLEGRVDVLDSGVNKVIVEKILDLEKIKQNERPVHIEISNPDDPLSVFYSLKDCLQRHNGTQPVILHMIGNQERWAIEMGEQFRVSWNQELEQALFNILEGVQKKRVWLAG</sequence>
<dbReference type="Proteomes" id="UP000485569">
    <property type="component" value="Unassembled WGS sequence"/>
</dbReference>
<keyword evidence="6" id="KW-0235">DNA replication</keyword>
<dbReference type="GO" id="GO:0003676">
    <property type="term" value="F:nucleic acid binding"/>
    <property type="evidence" value="ECO:0007669"/>
    <property type="project" value="InterPro"/>
</dbReference>
<dbReference type="SMART" id="SM00481">
    <property type="entry name" value="POLIIIAc"/>
    <property type="match status" value="1"/>
</dbReference>
<dbReference type="Pfam" id="PF07733">
    <property type="entry name" value="DNA_pol3_alpha"/>
    <property type="match status" value="1"/>
</dbReference>
<dbReference type="PANTHER" id="PTHR32294">
    <property type="entry name" value="DNA POLYMERASE III SUBUNIT ALPHA"/>
    <property type="match status" value="1"/>
</dbReference>
<dbReference type="NCBIfam" id="NF005298">
    <property type="entry name" value="PRK06826.1"/>
    <property type="match status" value="1"/>
</dbReference>
<dbReference type="InterPro" id="IPR004805">
    <property type="entry name" value="DnaE2/DnaE/PolC"/>
</dbReference>
<dbReference type="CDD" id="cd12113">
    <property type="entry name" value="PHP_PolIIIA_DnaE3"/>
    <property type="match status" value="1"/>
</dbReference>
<evidence type="ECO:0000256" key="8">
    <source>
        <dbReference type="ARBA" id="ARBA00049244"/>
    </source>
</evidence>
<dbReference type="InterPro" id="IPR004365">
    <property type="entry name" value="NA-bd_OB_tRNA"/>
</dbReference>
<dbReference type="InterPro" id="IPR016195">
    <property type="entry name" value="Pol/histidinol_Pase-like"/>
</dbReference>
<dbReference type="EMBL" id="MWBQ01000021">
    <property type="protein sequence ID" value="OQA61321.1"/>
    <property type="molecule type" value="Genomic_DNA"/>
</dbReference>
<name>A0A1V5T4I1_9BACT</name>
<evidence type="ECO:0000256" key="5">
    <source>
        <dbReference type="ARBA" id="ARBA00022695"/>
    </source>
</evidence>
<accession>A0A1V5T4I1</accession>
<evidence type="ECO:0000256" key="7">
    <source>
        <dbReference type="ARBA" id="ARBA00022932"/>
    </source>
</evidence>
<dbReference type="Gene3D" id="1.10.10.1600">
    <property type="entry name" value="Bacterial DNA polymerase III alpha subunit, thumb domain"/>
    <property type="match status" value="1"/>
</dbReference>
<dbReference type="Pfam" id="PF14579">
    <property type="entry name" value="HHH_6"/>
    <property type="match status" value="1"/>
</dbReference>
<dbReference type="AlphaFoldDB" id="A0A1V5T4I1"/>
<dbReference type="Gene3D" id="2.40.50.140">
    <property type="entry name" value="Nucleic acid-binding proteins"/>
    <property type="match status" value="1"/>
</dbReference>
<reference evidence="10" key="1">
    <citation type="submission" date="2017-02" db="EMBL/GenBank/DDBJ databases">
        <title>Delving into the versatile metabolic prowess of the omnipresent phylum Bacteroidetes.</title>
        <authorList>
            <person name="Nobu M.K."/>
            <person name="Mei R."/>
            <person name="Narihiro T."/>
            <person name="Kuroda K."/>
            <person name="Liu W.-T."/>
        </authorList>
    </citation>
    <scope>NUCLEOTIDE SEQUENCE</scope>
    <source>
        <strain evidence="10">ADurb.Bin276</strain>
    </source>
</reference>
<dbReference type="Pfam" id="PF01336">
    <property type="entry name" value="tRNA_anti-codon"/>
    <property type="match status" value="1"/>
</dbReference>
<dbReference type="GO" id="GO:0005737">
    <property type="term" value="C:cytoplasm"/>
    <property type="evidence" value="ECO:0007669"/>
    <property type="project" value="UniProtKB-SubCell"/>
</dbReference>
<dbReference type="InterPro" id="IPR029460">
    <property type="entry name" value="DNAPol_HHH"/>
</dbReference>
<comment type="subcellular location">
    <subcellularLocation>
        <location evidence="1">Cytoplasm</location>
    </subcellularLocation>
</comment>
<keyword evidence="7" id="KW-0239">DNA-directed DNA polymerase</keyword>
<gene>
    <name evidence="10" type="primary">dnaE</name>
    <name evidence="10" type="ORF">BWY41_00273</name>
</gene>
<proteinExistence type="predicted"/>
<evidence type="ECO:0000256" key="1">
    <source>
        <dbReference type="ARBA" id="ARBA00004496"/>
    </source>
</evidence>
<evidence type="ECO:0000256" key="4">
    <source>
        <dbReference type="ARBA" id="ARBA00022679"/>
    </source>
</evidence>
<evidence type="ECO:0000313" key="10">
    <source>
        <dbReference type="EMBL" id="OQA61321.1"/>
    </source>
</evidence>
<dbReference type="InterPro" id="IPR004013">
    <property type="entry name" value="PHP_dom"/>
</dbReference>
<dbReference type="NCBIfam" id="NF004226">
    <property type="entry name" value="PRK05673.1"/>
    <property type="match status" value="1"/>
</dbReference>
<protein>
    <recommendedName>
        <fullName evidence="3">DNA polymerase III subunit alpha</fullName>
        <ecNumber evidence="2">2.7.7.7</ecNumber>
    </recommendedName>
</protein>
<evidence type="ECO:0000259" key="9">
    <source>
        <dbReference type="SMART" id="SM00481"/>
    </source>
</evidence>
<dbReference type="InterPro" id="IPR003141">
    <property type="entry name" value="Pol/His_phosphatase_N"/>
</dbReference>
<comment type="caution">
    <text evidence="10">The sequence shown here is derived from an EMBL/GenBank/DDBJ whole genome shotgun (WGS) entry which is preliminary data.</text>
</comment>
<evidence type="ECO:0000256" key="6">
    <source>
        <dbReference type="ARBA" id="ARBA00022705"/>
    </source>
</evidence>
<dbReference type="InterPro" id="IPR040982">
    <property type="entry name" value="DNA_pol3_finger"/>
</dbReference>
<dbReference type="NCBIfam" id="TIGR00594">
    <property type="entry name" value="polc"/>
    <property type="match status" value="1"/>
</dbReference>
<dbReference type="Gene3D" id="3.20.20.140">
    <property type="entry name" value="Metal-dependent hydrolases"/>
    <property type="match status" value="1"/>
</dbReference>
<dbReference type="InterPro" id="IPR041931">
    <property type="entry name" value="DNA_pol3_alpha_thumb_dom"/>
</dbReference>
<dbReference type="Pfam" id="PF02811">
    <property type="entry name" value="PHP"/>
    <property type="match status" value="1"/>
</dbReference>
<dbReference type="EC" id="2.7.7.7" evidence="2"/>
<evidence type="ECO:0000256" key="3">
    <source>
        <dbReference type="ARBA" id="ARBA00019114"/>
    </source>
</evidence>
<dbReference type="Gene3D" id="1.10.150.870">
    <property type="match status" value="1"/>
</dbReference>